<dbReference type="InterPro" id="IPR011701">
    <property type="entry name" value="MFS"/>
</dbReference>
<feature type="transmembrane region" description="Helical" evidence="1">
    <location>
        <begin position="7"/>
        <end position="27"/>
    </location>
</feature>
<keyword evidence="1" id="KW-0812">Transmembrane</keyword>
<sequence length="404" mass="43899">MFLTSTFLSSLCIGITNVIFNLYILKLGYNERFLGLIIAATMIATGLFAFPAAQICDRIGCKKSLVISGLLTSVTMYLLYTVTSQEILLILSVMSGIFATVPAVISSPFLVQNSNADDRIYLFSVNFTLFLVATVLGTAVGGYLPQLWNMIFGIDGTGISSYRYTLFISLILATVSVLPLVFINDKKSACAKPRDIRVMIKKMAESDRVKKLVMISCLIGLGAGLIVPFFNVYFNRILAASPNEIGVIFALAQASMVIGAVAVPYLVKKFGKVKTISLTYMISIPFLIIMAISTNLFLVGSAYVLRMLFMNMSMPISNSFSMEIVKEDEMASVSSLTSMGSYISIAASTMIAGTLMSSGSYVLPYIAACGLYTAAALLYFRFFKKYEDSHAEPVKVNVETTSGS</sequence>
<dbReference type="SUPFAM" id="SSF103473">
    <property type="entry name" value="MFS general substrate transporter"/>
    <property type="match status" value="1"/>
</dbReference>
<proteinExistence type="predicted"/>
<keyword evidence="1" id="KW-0472">Membrane</keyword>
<dbReference type="PANTHER" id="PTHR23520:SF5">
    <property type="entry name" value="TRANSPORTER, PUTATIVE (AFU_ORTHOLOGUE AFUA_3G04000)-RELATED"/>
    <property type="match status" value="1"/>
</dbReference>
<evidence type="ECO:0000313" key="3">
    <source>
        <dbReference type="EMBL" id="MCD1294080.1"/>
    </source>
</evidence>
<feature type="transmembrane region" description="Helical" evidence="1">
    <location>
        <begin position="278"/>
        <end position="297"/>
    </location>
</feature>
<dbReference type="EMBL" id="PGCK01000002">
    <property type="protein sequence ID" value="MCD1294080.1"/>
    <property type="molecule type" value="Genomic_DNA"/>
</dbReference>
<dbReference type="PANTHER" id="PTHR23520">
    <property type="entry name" value="TRANSPORTER, PUTATIVE (AFU_ORTHOLOGUE AFUA_3G04000)-RELATED"/>
    <property type="match status" value="1"/>
</dbReference>
<feature type="transmembrane region" description="Helical" evidence="1">
    <location>
        <begin position="88"/>
        <end position="111"/>
    </location>
</feature>
<dbReference type="Proteomes" id="UP001320159">
    <property type="component" value="Unassembled WGS sequence"/>
</dbReference>
<feature type="domain" description="Major facilitator superfamily (MFS) profile" evidence="2">
    <location>
        <begin position="1"/>
        <end position="387"/>
    </location>
</feature>
<dbReference type="InterPro" id="IPR020846">
    <property type="entry name" value="MFS_dom"/>
</dbReference>
<dbReference type="GO" id="GO:0022857">
    <property type="term" value="F:transmembrane transporter activity"/>
    <property type="evidence" value="ECO:0007669"/>
    <property type="project" value="InterPro"/>
</dbReference>
<dbReference type="Pfam" id="PF07690">
    <property type="entry name" value="MFS_1"/>
    <property type="match status" value="2"/>
</dbReference>
<feature type="transmembrane region" description="Helical" evidence="1">
    <location>
        <begin position="120"/>
        <end position="144"/>
    </location>
</feature>
<keyword evidence="1" id="KW-1133">Transmembrane helix</keyword>
<feature type="transmembrane region" description="Helical" evidence="1">
    <location>
        <begin position="65"/>
        <end position="82"/>
    </location>
</feature>
<name>A0AAP2RCG5_9EURY</name>
<evidence type="ECO:0000259" key="2">
    <source>
        <dbReference type="PROSITE" id="PS50850"/>
    </source>
</evidence>
<accession>A0AAP2RCG5</accession>
<gene>
    <name evidence="3" type="ORF">CUJ83_03605</name>
</gene>
<keyword evidence="4" id="KW-1185">Reference proteome</keyword>
<feature type="transmembrane region" description="Helical" evidence="1">
    <location>
        <begin position="164"/>
        <end position="184"/>
    </location>
</feature>
<organism evidence="3 4">
    <name type="scientific">Methanooceanicella nereidis</name>
    <dbReference type="NCBI Taxonomy" id="2052831"/>
    <lineage>
        <taxon>Archaea</taxon>
        <taxon>Methanobacteriati</taxon>
        <taxon>Methanobacteriota</taxon>
        <taxon>Stenosarchaea group</taxon>
        <taxon>Methanomicrobia</taxon>
        <taxon>Methanocellales</taxon>
        <taxon>Methanocellaceae</taxon>
        <taxon>Methanooceanicella</taxon>
    </lineage>
</organism>
<evidence type="ECO:0000256" key="1">
    <source>
        <dbReference type="SAM" id="Phobius"/>
    </source>
</evidence>
<dbReference type="PROSITE" id="PS50850">
    <property type="entry name" value="MFS"/>
    <property type="match status" value="1"/>
</dbReference>
<reference evidence="3 4" key="1">
    <citation type="submission" date="2017-11" db="EMBL/GenBank/DDBJ databases">
        <title>Isolation and Characterization of Family Methanocellaceae Species from Potential Methane Hydrate Area Offshore Southwestern Taiwan.</title>
        <authorList>
            <person name="Zhang W.-L."/>
            <person name="Chen W.-C."/>
            <person name="Lai M.-C."/>
            <person name="Chen S.-C."/>
        </authorList>
    </citation>
    <scope>NUCLEOTIDE SEQUENCE [LARGE SCALE GENOMIC DNA]</scope>
    <source>
        <strain evidence="3 4">CWC-04</strain>
    </source>
</reference>
<feature type="transmembrane region" description="Helical" evidence="1">
    <location>
        <begin position="362"/>
        <end position="380"/>
    </location>
</feature>
<feature type="transmembrane region" description="Helical" evidence="1">
    <location>
        <begin position="245"/>
        <end position="266"/>
    </location>
</feature>
<protein>
    <submittedName>
        <fullName evidence="3">MFS transporter</fullName>
    </submittedName>
</protein>
<evidence type="ECO:0000313" key="4">
    <source>
        <dbReference type="Proteomes" id="UP001320159"/>
    </source>
</evidence>
<dbReference type="Gene3D" id="1.20.1250.20">
    <property type="entry name" value="MFS general substrate transporter like domains"/>
    <property type="match status" value="1"/>
</dbReference>
<dbReference type="InterPro" id="IPR036259">
    <property type="entry name" value="MFS_trans_sf"/>
</dbReference>
<feature type="transmembrane region" description="Helical" evidence="1">
    <location>
        <begin position="33"/>
        <end position="53"/>
    </location>
</feature>
<dbReference type="AlphaFoldDB" id="A0AAP2RCG5"/>
<feature type="transmembrane region" description="Helical" evidence="1">
    <location>
        <begin position="212"/>
        <end position="233"/>
    </location>
</feature>
<comment type="caution">
    <text evidence="3">The sequence shown here is derived from an EMBL/GenBank/DDBJ whole genome shotgun (WGS) entry which is preliminary data.</text>
</comment>